<comment type="caution">
    <text evidence="2">The sequence shown here is derived from an EMBL/GenBank/DDBJ whole genome shotgun (WGS) entry which is preliminary data.</text>
</comment>
<reference evidence="2 3" key="1">
    <citation type="submission" date="2024-12" db="EMBL/GenBank/DDBJ databases">
        <title>The unique morphological basis and parallel evolutionary history of personate flowers in Penstemon.</title>
        <authorList>
            <person name="Depatie T.H."/>
            <person name="Wessinger C.A."/>
        </authorList>
    </citation>
    <scope>NUCLEOTIDE SEQUENCE [LARGE SCALE GENOMIC DNA]</scope>
    <source>
        <strain evidence="2">WTNN_2</strain>
        <tissue evidence="2">Leaf</tissue>
    </source>
</reference>
<dbReference type="InterPro" id="IPR050942">
    <property type="entry name" value="F-box_BR-signaling"/>
</dbReference>
<dbReference type="Pfam" id="PF03478">
    <property type="entry name" value="Beta-prop_KIB1-4"/>
    <property type="match status" value="1"/>
</dbReference>
<proteinExistence type="predicted"/>
<gene>
    <name evidence="2" type="ORF">ACJIZ3_014126</name>
</gene>
<evidence type="ECO:0000313" key="3">
    <source>
        <dbReference type="Proteomes" id="UP001634393"/>
    </source>
</evidence>
<keyword evidence="3" id="KW-1185">Reference proteome</keyword>
<evidence type="ECO:0000313" key="2">
    <source>
        <dbReference type="EMBL" id="KAL3812858.1"/>
    </source>
</evidence>
<dbReference type="EMBL" id="JBJXBP010000008">
    <property type="protein sequence ID" value="KAL3812858.1"/>
    <property type="molecule type" value="Genomic_DNA"/>
</dbReference>
<dbReference type="InterPro" id="IPR005174">
    <property type="entry name" value="KIB1-4_b-propeller"/>
</dbReference>
<feature type="domain" description="KIB1-4 beta-propeller" evidence="1">
    <location>
        <begin position="3"/>
        <end position="244"/>
    </location>
</feature>
<accession>A0ABD3RIZ2</accession>
<dbReference type="Proteomes" id="UP001634393">
    <property type="component" value="Unassembled WGS sequence"/>
</dbReference>
<dbReference type="PANTHER" id="PTHR44259">
    <property type="entry name" value="OS07G0183000 PROTEIN-RELATED"/>
    <property type="match status" value="1"/>
</dbReference>
<protein>
    <recommendedName>
        <fullName evidence="1">KIB1-4 beta-propeller domain-containing protein</fullName>
    </recommendedName>
</protein>
<dbReference type="PANTHER" id="PTHR44259:SF107">
    <property type="entry name" value="F-BOX PROTEIN SKIP23-LIKE"/>
    <property type="match status" value="1"/>
</dbReference>
<name>A0ABD3RIZ2_9LAMI</name>
<sequence length="268" mass="29783">MTHKISLLELQCGRCWGSSNGWLVTLNYKHELHLLDPLTYIRILLSSLLDYIDLKVITFPDLYLSNTNVDKVVISPGSSLGDCVVLAICYGNNVAFAKPGGESWTPLQCGHVAVHDVIYFGGKFYVASNLGDVIICDSNGSHLKTVVSHLKTEALTYIAEVGGQIHVIRRFTDAVTLGFNVYKLGKCNDKFEAVKTLGNWSIFVGCNYSSSISGTVYPSYKSNCIYFTDHHSRKIGAPYEMCIYSLDDDDIQPLFKKKILCSKQYVPV</sequence>
<dbReference type="AlphaFoldDB" id="A0ABD3RIZ2"/>
<evidence type="ECO:0000259" key="1">
    <source>
        <dbReference type="Pfam" id="PF03478"/>
    </source>
</evidence>
<organism evidence="2 3">
    <name type="scientific">Penstemon smallii</name>
    <dbReference type="NCBI Taxonomy" id="265156"/>
    <lineage>
        <taxon>Eukaryota</taxon>
        <taxon>Viridiplantae</taxon>
        <taxon>Streptophyta</taxon>
        <taxon>Embryophyta</taxon>
        <taxon>Tracheophyta</taxon>
        <taxon>Spermatophyta</taxon>
        <taxon>Magnoliopsida</taxon>
        <taxon>eudicotyledons</taxon>
        <taxon>Gunneridae</taxon>
        <taxon>Pentapetalae</taxon>
        <taxon>asterids</taxon>
        <taxon>lamiids</taxon>
        <taxon>Lamiales</taxon>
        <taxon>Plantaginaceae</taxon>
        <taxon>Cheloneae</taxon>
        <taxon>Penstemon</taxon>
    </lineage>
</organism>
<dbReference type="SUPFAM" id="SSF63825">
    <property type="entry name" value="YWTD domain"/>
    <property type="match status" value="1"/>
</dbReference>